<reference evidence="2 3" key="1">
    <citation type="journal article" date="2016" name="Nat. Commun.">
        <title>Ectomycorrhizal ecology is imprinted in the genome of the dominant symbiotic fungus Cenococcum geophilum.</title>
        <authorList>
            <consortium name="DOE Joint Genome Institute"/>
            <person name="Peter M."/>
            <person name="Kohler A."/>
            <person name="Ohm R.A."/>
            <person name="Kuo A."/>
            <person name="Krutzmann J."/>
            <person name="Morin E."/>
            <person name="Arend M."/>
            <person name="Barry K.W."/>
            <person name="Binder M."/>
            <person name="Choi C."/>
            <person name="Clum A."/>
            <person name="Copeland A."/>
            <person name="Grisel N."/>
            <person name="Haridas S."/>
            <person name="Kipfer T."/>
            <person name="LaButti K."/>
            <person name="Lindquist E."/>
            <person name="Lipzen A."/>
            <person name="Maire R."/>
            <person name="Meier B."/>
            <person name="Mihaltcheva S."/>
            <person name="Molinier V."/>
            <person name="Murat C."/>
            <person name="Poggeler S."/>
            <person name="Quandt C.A."/>
            <person name="Sperisen C."/>
            <person name="Tritt A."/>
            <person name="Tisserant E."/>
            <person name="Crous P.W."/>
            <person name="Henrissat B."/>
            <person name="Nehls U."/>
            <person name="Egli S."/>
            <person name="Spatafora J.W."/>
            <person name="Grigoriev I.V."/>
            <person name="Martin F.M."/>
        </authorList>
    </citation>
    <scope>NUCLEOTIDE SEQUENCE [LARGE SCALE GENOMIC DNA]</scope>
    <source>
        <strain evidence="2 3">CBS 207.34</strain>
    </source>
</reference>
<evidence type="ECO:0000313" key="3">
    <source>
        <dbReference type="Proteomes" id="UP000250140"/>
    </source>
</evidence>
<dbReference type="OrthoDB" id="10433977at2759"/>
<evidence type="ECO:0000313" key="2">
    <source>
        <dbReference type="EMBL" id="OCL08142.1"/>
    </source>
</evidence>
<sequence length="225" mass="24715">MYSISTKDHPGVRALISSTQKHPRVYPFPQLRAKIVGLIASCILCEKSEFTSTIEFAVRNGNQDVLRATGGMLDTGLLESFLSCGFVNDELAPLGVHVKMFSNGAKTIFRTIDNMEIKSIGEVTMRFRIHGETKFINASFHVSENPIVDCDVLIGSDIIGENYRLVRIGGPGFIEPPPKPVPEQELARASRAKQATSAADRALKKDIKAQQPPNRASQLQSHPTK</sequence>
<feature type="region of interest" description="Disordered" evidence="1">
    <location>
        <begin position="175"/>
        <end position="225"/>
    </location>
</feature>
<keyword evidence="3" id="KW-1185">Reference proteome</keyword>
<protein>
    <submittedName>
        <fullName evidence="2">Uncharacterized protein</fullName>
    </submittedName>
</protein>
<proteinExistence type="predicted"/>
<dbReference type="EMBL" id="KV749708">
    <property type="protein sequence ID" value="OCL08142.1"/>
    <property type="molecule type" value="Genomic_DNA"/>
</dbReference>
<name>A0A8E2F060_9PEZI</name>
<accession>A0A8E2F060</accession>
<feature type="compositionally biased region" description="Polar residues" evidence="1">
    <location>
        <begin position="211"/>
        <end position="225"/>
    </location>
</feature>
<evidence type="ECO:0000256" key="1">
    <source>
        <dbReference type="SAM" id="MobiDB-lite"/>
    </source>
</evidence>
<gene>
    <name evidence="2" type="ORF">AOQ84DRAFT_222190</name>
</gene>
<dbReference type="AlphaFoldDB" id="A0A8E2F060"/>
<organism evidence="2 3">
    <name type="scientific">Glonium stellatum</name>
    <dbReference type="NCBI Taxonomy" id="574774"/>
    <lineage>
        <taxon>Eukaryota</taxon>
        <taxon>Fungi</taxon>
        <taxon>Dikarya</taxon>
        <taxon>Ascomycota</taxon>
        <taxon>Pezizomycotina</taxon>
        <taxon>Dothideomycetes</taxon>
        <taxon>Pleosporomycetidae</taxon>
        <taxon>Gloniales</taxon>
        <taxon>Gloniaceae</taxon>
        <taxon>Glonium</taxon>
    </lineage>
</organism>
<dbReference type="Proteomes" id="UP000250140">
    <property type="component" value="Unassembled WGS sequence"/>
</dbReference>